<comment type="similarity">
    <text evidence="11">Belongs to the shikimate kinase family.</text>
</comment>
<dbReference type="CDD" id="cd00464">
    <property type="entry name" value="SK"/>
    <property type="match status" value="1"/>
</dbReference>
<sequence>MSLSIYLTGARGSGKTTVGQALAQALGYAFVDTDHHLQQVTQRSVAEIVAAAGWEGFRQRESESLRAVSAPATVIATGGGMVLSEQNRDFMRQQGTVVYLNAEVGTLAARLQAFPHDAQRPTLTGRSIVEEIEQILVERAALYQQTAHHMVNASHPPEQVVQQILNVLSPARG</sequence>
<dbReference type="PANTHER" id="PTHR21087">
    <property type="entry name" value="SHIKIMATE KINASE"/>
    <property type="match status" value="1"/>
</dbReference>
<keyword evidence="7 11" id="KW-0067">ATP-binding</keyword>
<evidence type="ECO:0000256" key="4">
    <source>
        <dbReference type="ARBA" id="ARBA00022679"/>
    </source>
</evidence>
<evidence type="ECO:0000256" key="8">
    <source>
        <dbReference type="ARBA" id="ARBA00022842"/>
    </source>
</evidence>
<protein>
    <recommendedName>
        <fullName evidence="11">Shikimate kinase 1</fullName>
        <shortName evidence="11">SK 1</shortName>
        <ecNumber evidence="11">2.7.1.71</ecNumber>
    </recommendedName>
</protein>
<dbReference type="GO" id="GO:0009073">
    <property type="term" value="P:aromatic amino acid family biosynthetic process"/>
    <property type="evidence" value="ECO:0007669"/>
    <property type="project" value="UniProtKB-KW"/>
</dbReference>
<evidence type="ECO:0000256" key="6">
    <source>
        <dbReference type="ARBA" id="ARBA00022777"/>
    </source>
</evidence>
<feature type="binding site" evidence="11">
    <location>
        <position position="120"/>
    </location>
    <ligand>
        <name>ATP</name>
        <dbReference type="ChEBI" id="CHEBI:30616"/>
    </ligand>
</feature>
<evidence type="ECO:0000256" key="7">
    <source>
        <dbReference type="ARBA" id="ARBA00022840"/>
    </source>
</evidence>
<dbReference type="GO" id="GO:0009423">
    <property type="term" value="P:chorismate biosynthetic process"/>
    <property type="evidence" value="ECO:0007669"/>
    <property type="project" value="UniProtKB-UniRule"/>
</dbReference>
<evidence type="ECO:0000313" key="13">
    <source>
        <dbReference type="Proteomes" id="UP000242222"/>
    </source>
</evidence>
<dbReference type="STRING" id="1367852.SAMN05216516_102312"/>
<dbReference type="NCBIfam" id="NF002988">
    <property type="entry name" value="PRK03731.1"/>
    <property type="match status" value="1"/>
</dbReference>
<evidence type="ECO:0000256" key="5">
    <source>
        <dbReference type="ARBA" id="ARBA00022741"/>
    </source>
</evidence>
<dbReference type="Pfam" id="PF01202">
    <property type="entry name" value="SKI"/>
    <property type="match status" value="1"/>
</dbReference>
<comment type="function">
    <text evidence="11">Catalyzes the specific phosphorylation of the 3-hydroxyl group of shikimic acid using ATP as a cosubstrate.</text>
</comment>
<evidence type="ECO:0000256" key="10">
    <source>
        <dbReference type="ARBA" id="ARBA00048567"/>
    </source>
</evidence>
<keyword evidence="6 11" id="KW-0418">Kinase</keyword>
<dbReference type="HAMAP" id="MF_00109">
    <property type="entry name" value="Shikimate_kinase"/>
    <property type="match status" value="1"/>
</dbReference>
<comment type="pathway">
    <text evidence="1 11">Metabolic intermediate biosynthesis; chorismate biosynthesis; chorismate from D-erythrose 4-phosphate and phosphoenolpyruvate: step 5/7.</text>
</comment>
<gene>
    <name evidence="11" type="primary">aroK</name>
    <name evidence="12" type="ORF">SAMN05216516_102312</name>
</gene>
<accession>A0A1I4W6B8</accession>
<evidence type="ECO:0000256" key="3">
    <source>
        <dbReference type="ARBA" id="ARBA00022605"/>
    </source>
</evidence>
<keyword evidence="9 11" id="KW-0057">Aromatic amino acid biosynthesis</keyword>
<evidence type="ECO:0000313" key="12">
    <source>
        <dbReference type="EMBL" id="SFN08927.1"/>
    </source>
</evidence>
<dbReference type="PRINTS" id="PR01100">
    <property type="entry name" value="SHIKIMTKNASE"/>
</dbReference>
<comment type="subunit">
    <text evidence="11">Monomer.</text>
</comment>
<dbReference type="UniPathway" id="UPA00053">
    <property type="reaction ID" value="UER00088"/>
</dbReference>
<dbReference type="AlphaFoldDB" id="A0A1I4W6B8"/>
<dbReference type="RefSeq" id="WP_092875748.1">
    <property type="nucleotide sequence ID" value="NZ_FOVC01000002.1"/>
</dbReference>
<keyword evidence="11" id="KW-0479">Metal-binding</keyword>
<dbReference type="InterPro" id="IPR000623">
    <property type="entry name" value="Shikimate_kinase/TSH1"/>
</dbReference>
<dbReference type="GO" id="GO:0004765">
    <property type="term" value="F:shikimate kinase activity"/>
    <property type="evidence" value="ECO:0007669"/>
    <property type="project" value="UniProtKB-UniRule"/>
</dbReference>
<evidence type="ECO:0000256" key="1">
    <source>
        <dbReference type="ARBA" id="ARBA00004842"/>
    </source>
</evidence>
<dbReference type="InterPro" id="IPR027417">
    <property type="entry name" value="P-loop_NTPase"/>
</dbReference>
<dbReference type="GO" id="GO:0005829">
    <property type="term" value="C:cytosol"/>
    <property type="evidence" value="ECO:0007669"/>
    <property type="project" value="TreeGrafter"/>
</dbReference>
<comment type="catalytic activity">
    <reaction evidence="10 11">
        <text>shikimate + ATP = 3-phosphoshikimate + ADP + H(+)</text>
        <dbReference type="Rhea" id="RHEA:13121"/>
        <dbReference type="ChEBI" id="CHEBI:15378"/>
        <dbReference type="ChEBI" id="CHEBI:30616"/>
        <dbReference type="ChEBI" id="CHEBI:36208"/>
        <dbReference type="ChEBI" id="CHEBI:145989"/>
        <dbReference type="ChEBI" id="CHEBI:456216"/>
        <dbReference type="EC" id="2.7.1.71"/>
    </reaction>
</comment>
<dbReference type="EMBL" id="FOVC01000002">
    <property type="protein sequence ID" value="SFN08927.1"/>
    <property type="molecule type" value="Genomic_DNA"/>
</dbReference>
<keyword evidence="3 11" id="KW-0028">Amino-acid biosynthesis</keyword>
<dbReference type="GO" id="GO:0008652">
    <property type="term" value="P:amino acid biosynthetic process"/>
    <property type="evidence" value="ECO:0007669"/>
    <property type="project" value="UniProtKB-KW"/>
</dbReference>
<comment type="subcellular location">
    <subcellularLocation>
        <location evidence="11">Cytoplasm</location>
    </subcellularLocation>
</comment>
<evidence type="ECO:0000256" key="2">
    <source>
        <dbReference type="ARBA" id="ARBA00022490"/>
    </source>
</evidence>
<feature type="binding site" evidence="11">
    <location>
        <position position="79"/>
    </location>
    <ligand>
        <name>substrate</name>
    </ligand>
</feature>
<dbReference type="PANTHER" id="PTHR21087:SF21">
    <property type="entry name" value="SHIKIMATE KINASE 2"/>
    <property type="match status" value="1"/>
</dbReference>
<dbReference type="PROSITE" id="PS01128">
    <property type="entry name" value="SHIKIMATE_KINASE"/>
    <property type="match status" value="1"/>
</dbReference>
<dbReference type="InterPro" id="IPR023000">
    <property type="entry name" value="Shikimate_kinase_CS"/>
</dbReference>
<feature type="binding site" evidence="11">
    <location>
        <position position="139"/>
    </location>
    <ligand>
        <name>substrate</name>
    </ligand>
</feature>
<evidence type="ECO:0000256" key="11">
    <source>
        <dbReference type="HAMAP-Rule" id="MF_00109"/>
    </source>
</evidence>
<feature type="binding site" evidence="11">
    <location>
        <position position="58"/>
    </location>
    <ligand>
        <name>substrate</name>
    </ligand>
</feature>
<name>A0A1I4W6B8_9GAMM</name>
<keyword evidence="13" id="KW-1185">Reference proteome</keyword>
<dbReference type="GO" id="GO:0000287">
    <property type="term" value="F:magnesium ion binding"/>
    <property type="evidence" value="ECO:0007669"/>
    <property type="project" value="UniProtKB-UniRule"/>
</dbReference>
<feature type="binding site" evidence="11">
    <location>
        <position position="34"/>
    </location>
    <ligand>
        <name>substrate</name>
    </ligand>
</feature>
<dbReference type="OrthoDB" id="9800332at2"/>
<dbReference type="Proteomes" id="UP000242222">
    <property type="component" value="Unassembled WGS sequence"/>
</dbReference>
<dbReference type="SUPFAM" id="SSF52540">
    <property type="entry name" value="P-loop containing nucleoside triphosphate hydrolases"/>
    <property type="match status" value="1"/>
</dbReference>
<dbReference type="Gene3D" id="3.40.50.300">
    <property type="entry name" value="P-loop containing nucleotide triphosphate hydrolases"/>
    <property type="match status" value="1"/>
</dbReference>
<keyword evidence="4 11" id="KW-0808">Transferase</keyword>
<evidence type="ECO:0000256" key="9">
    <source>
        <dbReference type="ARBA" id="ARBA00023141"/>
    </source>
</evidence>
<keyword evidence="2 11" id="KW-0963">Cytoplasm</keyword>
<feature type="binding site" evidence="11">
    <location>
        <begin position="12"/>
        <end position="17"/>
    </location>
    <ligand>
        <name>ATP</name>
        <dbReference type="ChEBI" id="CHEBI:30616"/>
    </ligand>
</feature>
<organism evidence="12 13">
    <name type="scientific">Izhakiella capsodis</name>
    <dbReference type="NCBI Taxonomy" id="1367852"/>
    <lineage>
        <taxon>Bacteria</taxon>
        <taxon>Pseudomonadati</taxon>
        <taxon>Pseudomonadota</taxon>
        <taxon>Gammaproteobacteria</taxon>
        <taxon>Enterobacterales</taxon>
        <taxon>Erwiniaceae</taxon>
        <taxon>Izhakiella</taxon>
    </lineage>
</organism>
<dbReference type="EC" id="2.7.1.71" evidence="11"/>
<dbReference type="GO" id="GO:0005524">
    <property type="term" value="F:ATP binding"/>
    <property type="evidence" value="ECO:0007669"/>
    <property type="project" value="UniProtKB-UniRule"/>
</dbReference>
<comment type="cofactor">
    <cofactor evidence="11">
        <name>Mg(2+)</name>
        <dbReference type="ChEBI" id="CHEBI:18420"/>
    </cofactor>
    <text evidence="11">Binds 1 Mg(2+) ion per subunit.</text>
</comment>
<feature type="binding site" evidence="11">
    <location>
        <position position="16"/>
    </location>
    <ligand>
        <name>Mg(2+)</name>
        <dbReference type="ChEBI" id="CHEBI:18420"/>
    </ligand>
</feature>
<dbReference type="InterPro" id="IPR031322">
    <property type="entry name" value="Shikimate/glucono_kinase"/>
</dbReference>
<proteinExistence type="inferred from homology"/>
<keyword evidence="5 11" id="KW-0547">Nucleotide-binding</keyword>
<comment type="caution">
    <text evidence="11">Lacks conserved residue(s) required for the propagation of feature annotation.</text>
</comment>
<reference evidence="13" key="1">
    <citation type="submission" date="2016-10" db="EMBL/GenBank/DDBJ databases">
        <authorList>
            <person name="Varghese N."/>
            <person name="Submissions S."/>
        </authorList>
    </citation>
    <scope>NUCLEOTIDE SEQUENCE [LARGE SCALE GENOMIC DNA]</scope>
    <source>
        <strain evidence="13">N6PO6</strain>
    </source>
</reference>
<keyword evidence="8 11" id="KW-0460">Magnesium</keyword>